<sequence>MDGLISPRDITVGKCQSSDFMHEGGFLPRRSHSPDGNPRDKDLIAQTKLLKDMEDVSSLRGIDRDWPQCIRKHRGANLVDVELVTTFFSVTVWLSSDSRGNNGIVSIVARRLIRTFTLQISTLAHRQ</sequence>
<organism evidence="1 2">
    <name type="scientific">Gibberella moniliformis (strain M3125 / FGSC 7600)</name>
    <name type="common">Maize ear and stalk rot fungus</name>
    <name type="synonym">Fusarium verticillioides</name>
    <dbReference type="NCBI Taxonomy" id="334819"/>
    <lineage>
        <taxon>Eukaryota</taxon>
        <taxon>Fungi</taxon>
        <taxon>Dikarya</taxon>
        <taxon>Ascomycota</taxon>
        <taxon>Pezizomycotina</taxon>
        <taxon>Sordariomycetes</taxon>
        <taxon>Hypocreomycetidae</taxon>
        <taxon>Hypocreales</taxon>
        <taxon>Nectriaceae</taxon>
        <taxon>Fusarium</taxon>
        <taxon>Fusarium fujikuroi species complex</taxon>
    </lineage>
</organism>
<dbReference type="RefSeq" id="XP_018757128.1">
    <property type="nucleotide sequence ID" value="XM_018899120.1"/>
</dbReference>
<accession>W7N2N2</accession>
<dbReference type="VEuPathDB" id="FungiDB:FVEG_10055"/>
<dbReference type="HOGENOM" id="CLU_1970750_0_0_1"/>
<gene>
    <name evidence="1" type="ORF">FVEG_10055</name>
</gene>
<protein>
    <submittedName>
        <fullName evidence="1">Uncharacterized protein</fullName>
    </submittedName>
</protein>
<dbReference type="AlphaFoldDB" id="W7N2N2"/>
<name>W7N2N2_GIBM7</name>
<dbReference type="Proteomes" id="UP000009096">
    <property type="component" value="Chromosome 9"/>
</dbReference>
<reference evidence="1 2" key="1">
    <citation type="journal article" date="2010" name="Nature">
        <title>Comparative genomics reveals mobile pathogenicity chromosomes in Fusarium.</title>
        <authorList>
            <person name="Ma L.J."/>
            <person name="van der Does H.C."/>
            <person name="Borkovich K.A."/>
            <person name="Coleman J.J."/>
            <person name="Daboussi M.J."/>
            <person name="Di Pietro A."/>
            <person name="Dufresne M."/>
            <person name="Freitag M."/>
            <person name="Grabherr M."/>
            <person name="Henrissat B."/>
            <person name="Houterman P.M."/>
            <person name="Kang S."/>
            <person name="Shim W.B."/>
            <person name="Woloshuk C."/>
            <person name="Xie X."/>
            <person name="Xu J.R."/>
            <person name="Antoniw J."/>
            <person name="Baker S.E."/>
            <person name="Bluhm B.H."/>
            <person name="Breakspear A."/>
            <person name="Brown D.W."/>
            <person name="Butchko R.A."/>
            <person name="Chapman S."/>
            <person name="Coulson R."/>
            <person name="Coutinho P.M."/>
            <person name="Danchin E.G."/>
            <person name="Diener A."/>
            <person name="Gale L.R."/>
            <person name="Gardiner D.M."/>
            <person name="Goff S."/>
            <person name="Hammond-Kosack K.E."/>
            <person name="Hilburn K."/>
            <person name="Hua-Van A."/>
            <person name="Jonkers W."/>
            <person name="Kazan K."/>
            <person name="Kodira C.D."/>
            <person name="Koehrsen M."/>
            <person name="Kumar L."/>
            <person name="Lee Y.H."/>
            <person name="Li L."/>
            <person name="Manners J.M."/>
            <person name="Miranda-Saavedra D."/>
            <person name="Mukherjee M."/>
            <person name="Park G."/>
            <person name="Park J."/>
            <person name="Park S.Y."/>
            <person name="Proctor R.H."/>
            <person name="Regev A."/>
            <person name="Ruiz-Roldan M.C."/>
            <person name="Sain D."/>
            <person name="Sakthikumar S."/>
            <person name="Sykes S."/>
            <person name="Schwartz D.C."/>
            <person name="Turgeon B.G."/>
            <person name="Wapinski I."/>
            <person name="Yoder O."/>
            <person name="Young S."/>
            <person name="Zeng Q."/>
            <person name="Zhou S."/>
            <person name="Galagan J."/>
            <person name="Cuomo C.A."/>
            <person name="Kistler H.C."/>
            <person name="Rep M."/>
        </authorList>
    </citation>
    <scope>NUCLEOTIDE SEQUENCE [LARGE SCALE GENOMIC DNA]</scope>
    <source>
        <strain evidence="2">M3125 / FGSC 7600</strain>
    </source>
</reference>
<proteinExistence type="predicted"/>
<dbReference type="GeneID" id="30067670"/>
<keyword evidence="2" id="KW-1185">Reference proteome</keyword>
<dbReference type="KEGG" id="fvr:FVEG_10055"/>
<evidence type="ECO:0000313" key="1">
    <source>
        <dbReference type="EMBL" id="EWG50937.1"/>
    </source>
</evidence>
<dbReference type="EMBL" id="DS022255">
    <property type="protein sequence ID" value="EWG50937.1"/>
    <property type="molecule type" value="Genomic_DNA"/>
</dbReference>
<dbReference type="EMBL" id="CM000586">
    <property type="protein sequence ID" value="EWG50937.1"/>
    <property type="molecule type" value="Genomic_DNA"/>
</dbReference>
<evidence type="ECO:0000313" key="2">
    <source>
        <dbReference type="Proteomes" id="UP000009096"/>
    </source>
</evidence>